<gene>
    <name evidence="8" type="primary">yfkO</name>
    <name evidence="8" type="ORF">LEM8419_03206</name>
</gene>
<keyword evidence="9" id="KW-1185">Reference proteome</keyword>
<accession>A0ABN8FDQ5</accession>
<evidence type="ECO:0000256" key="5">
    <source>
        <dbReference type="ARBA" id="ARBA00022857"/>
    </source>
</evidence>
<evidence type="ECO:0000259" key="7">
    <source>
        <dbReference type="Pfam" id="PF00881"/>
    </source>
</evidence>
<comment type="cofactor">
    <cofactor evidence="1">
        <name>FMN</name>
        <dbReference type="ChEBI" id="CHEBI:58210"/>
    </cofactor>
</comment>
<dbReference type="InterPro" id="IPR029479">
    <property type="entry name" value="Nitroreductase"/>
</dbReference>
<dbReference type="GO" id="GO:0016491">
    <property type="term" value="F:oxidoreductase activity"/>
    <property type="evidence" value="ECO:0007669"/>
    <property type="project" value="UniProtKB-KW"/>
</dbReference>
<reference evidence="8" key="1">
    <citation type="submission" date="2021-12" db="EMBL/GenBank/DDBJ databases">
        <authorList>
            <person name="Rodrigo-Torres L."/>
            <person name="Arahal R. D."/>
            <person name="Lucena T."/>
        </authorList>
    </citation>
    <scope>NUCLEOTIDE SEQUENCE</scope>
    <source>
        <strain evidence="8">CECT 8419</strain>
    </source>
</reference>
<feature type="domain" description="Nitroreductase" evidence="7">
    <location>
        <begin position="11"/>
        <end position="189"/>
    </location>
</feature>
<evidence type="ECO:0000256" key="6">
    <source>
        <dbReference type="ARBA" id="ARBA00023002"/>
    </source>
</evidence>
<comment type="caution">
    <text evidence="8">The sequence shown here is derived from an EMBL/GenBank/DDBJ whole genome shotgun (WGS) entry which is preliminary data.</text>
</comment>
<dbReference type="PANTHER" id="PTHR43673">
    <property type="entry name" value="NAD(P)H NITROREDUCTASE YDGI-RELATED"/>
    <property type="match status" value="1"/>
</dbReference>
<comment type="similarity">
    <text evidence="2">Belongs to the nitroreductase family.</text>
</comment>
<evidence type="ECO:0000256" key="3">
    <source>
        <dbReference type="ARBA" id="ARBA00022630"/>
    </source>
</evidence>
<dbReference type="InterPro" id="IPR000415">
    <property type="entry name" value="Nitroreductase-like"/>
</dbReference>
<keyword evidence="4" id="KW-0288">FMN</keyword>
<sequence length="213" mass="23834">MITTMELLDALRWRYATKRFDPSKKVQQDDLRALLEAVNLSASSFGLQHYRIVVVEDPETKQALRAASYDQAQLTESSHVLVLAAKTDMTPAYVDDYMQRMADTRGLPVDQVQGFGEYIKGTLTDKSTDFIIAWNKRQAYTGLGTLLAAAAELRIDSCPMEGFQPEEYDRILGLTERGLTATVIAPIGYRAAEDATQTHKKVRLPLDEMVITV</sequence>
<organism evidence="8 9">
    <name type="scientific">Neolewinella maritima</name>
    <dbReference type="NCBI Taxonomy" id="1383882"/>
    <lineage>
        <taxon>Bacteria</taxon>
        <taxon>Pseudomonadati</taxon>
        <taxon>Bacteroidota</taxon>
        <taxon>Saprospiria</taxon>
        <taxon>Saprospirales</taxon>
        <taxon>Lewinellaceae</taxon>
        <taxon>Neolewinella</taxon>
    </lineage>
</organism>
<dbReference type="Gene3D" id="3.40.109.10">
    <property type="entry name" value="NADH Oxidase"/>
    <property type="match status" value="1"/>
</dbReference>
<keyword evidence="6 8" id="KW-0560">Oxidoreductase</keyword>
<dbReference type="Proteomes" id="UP000837803">
    <property type="component" value="Unassembled WGS sequence"/>
</dbReference>
<evidence type="ECO:0000313" key="8">
    <source>
        <dbReference type="EMBL" id="CAH1002286.1"/>
    </source>
</evidence>
<dbReference type="SUPFAM" id="SSF55469">
    <property type="entry name" value="FMN-dependent nitroreductase-like"/>
    <property type="match status" value="1"/>
</dbReference>
<evidence type="ECO:0000313" key="9">
    <source>
        <dbReference type="Proteomes" id="UP000837803"/>
    </source>
</evidence>
<proteinExistence type="inferred from homology"/>
<name>A0ABN8FDQ5_9BACT</name>
<evidence type="ECO:0000256" key="2">
    <source>
        <dbReference type="ARBA" id="ARBA00007118"/>
    </source>
</evidence>
<dbReference type="CDD" id="cd02149">
    <property type="entry name" value="NfsB-like"/>
    <property type="match status" value="1"/>
</dbReference>
<keyword evidence="5" id="KW-0521">NADP</keyword>
<dbReference type="EC" id="1.-.-.-" evidence="8"/>
<dbReference type="InterPro" id="IPR033878">
    <property type="entry name" value="NfsB-like"/>
</dbReference>
<dbReference type="Pfam" id="PF00881">
    <property type="entry name" value="Nitroreductase"/>
    <property type="match status" value="1"/>
</dbReference>
<protein>
    <submittedName>
        <fullName evidence="8">NAD(P)H nitroreductase YfkO</fullName>
        <ecNumber evidence="8">1.-.-.-</ecNumber>
    </submittedName>
</protein>
<dbReference type="EMBL" id="CAKLPZ010000005">
    <property type="protein sequence ID" value="CAH1002286.1"/>
    <property type="molecule type" value="Genomic_DNA"/>
</dbReference>
<keyword evidence="3" id="KW-0285">Flavoprotein</keyword>
<evidence type="ECO:0000256" key="1">
    <source>
        <dbReference type="ARBA" id="ARBA00001917"/>
    </source>
</evidence>
<evidence type="ECO:0000256" key="4">
    <source>
        <dbReference type="ARBA" id="ARBA00022643"/>
    </source>
</evidence>
<dbReference type="PANTHER" id="PTHR43673:SF2">
    <property type="entry name" value="NITROREDUCTASE"/>
    <property type="match status" value="1"/>
</dbReference>